<gene>
    <name evidence="1" type="ORF">CXB77_06295</name>
</gene>
<name>A0A2S7XSS6_9GAMM</name>
<accession>A0A2S7XSS6</accession>
<evidence type="ECO:0000313" key="1">
    <source>
        <dbReference type="EMBL" id="PQJ96462.1"/>
    </source>
</evidence>
<protein>
    <submittedName>
        <fullName evidence="1">Uncharacterized protein</fullName>
    </submittedName>
</protein>
<dbReference type="RefSeq" id="WP_105073222.1">
    <property type="nucleotide sequence ID" value="NZ_PPGH01000034.1"/>
</dbReference>
<proteinExistence type="predicted"/>
<dbReference type="Proteomes" id="UP000239936">
    <property type="component" value="Unassembled WGS sequence"/>
</dbReference>
<dbReference type="OrthoDB" id="7283415at2"/>
<comment type="caution">
    <text evidence="1">The sequence shown here is derived from an EMBL/GenBank/DDBJ whole genome shotgun (WGS) entry which is preliminary data.</text>
</comment>
<sequence>MYGNACSLKDVDILKIQSPRHSVGGPYVVVYKDVEQRWAIVALDWDGRPRLGIRWFWGNSGNPLSSGYPTWFVIPKPLTRNMLNGLAINHNIACKVNNYLCGKISGDELKTALTSVSVGSDSVDDGAE</sequence>
<dbReference type="EMBL" id="PPGH01000034">
    <property type="protein sequence ID" value="PQJ96462.1"/>
    <property type="molecule type" value="Genomic_DNA"/>
</dbReference>
<reference evidence="1 2" key="1">
    <citation type="submission" date="2018-01" db="EMBL/GenBank/DDBJ databases">
        <title>The complete genome sequence of Chromatium okenii LaCa, a purple sulfur bacterium with a turbulent life.</title>
        <authorList>
            <person name="Luedin S.M."/>
            <person name="Liechti N."/>
            <person name="Storelli N."/>
            <person name="Danza F."/>
            <person name="Wittwer M."/>
            <person name="Pothier J.F."/>
            <person name="Tonolla M.A."/>
        </authorList>
    </citation>
    <scope>NUCLEOTIDE SEQUENCE [LARGE SCALE GENOMIC DNA]</scope>
    <source>
        <strain evidence="1 2">LaCa</strain>
    </source>
</reference>
<organism evidence="1 2">
    <name type="scientific">Chromatium okenii</name>
    <dbReference type="NCBI Taxonomy" id="61644"/>
    <lineage>
        <taxon>Bacteria</taxon>
        <taxon>Pseudomonadati</taxon>
        <taxon>Pseudomonadota</taxon>
        <taxon>Gammaproteobacteria</taxon>
        <taxon>Chromatiales</taxon>
        <taxon>Chromatiaceae</taxon>
        <taxon>Chromatium</taxon>
    </lineage>
</organism>
<keyword evidence="2" id="KW-1185">Reference proteome</keyword>
<dbReference type="AlphaFoldDB" id="A0A2S7XSS6"/>
<evidence type="ECO:0000313" key="2">
    <source>
        <dbReference type="Proteomes" id="UP000239936"/>
    </source>
</evidence>